<feature type="domain" description="ERAP1-like C-terminal" evidence="13">
    <location>
        <begin position="533"/>
        <end position="849"/>
    </location>
</feature>
<reference evidence="15 16" key="1">
    <citation type="submission" date="2015-07" db="EMBL/GenBank/DDBJ databases">
        <title>Comparative genomics of the Sigatoka disease complex on banana suggests a link between parallel evolutionary changes in Pseudocercospora fijiensis and Pseudocercospora eumusae and increased virulence on the banana host.</title>
        <authorList>
            <person name="Chang T.-C."/>
            <person name="Salvucci A."/>
            <person name="Crous P.W."/>
            <person name="Stergiopoulos I."/>
        </authorList>
    </citation>
    <scope>NUCLEOTIDE SEQUENCE [LARGE SCALE GENOMIC DNA]</scope>
    <source>
        <strain evidence="15 16">CBS 116634</strain>
    </source>
</reference>
<evidence type="ECO:0000313" key="16">
    <source>
        <dbReference type="Proteomes" id="UP000073492"/>
    </source>
</evidence>
<dbReference type="GO" id="GO:0043171">
    <property type="term" value="P:peptide catabolic process"/>
    <property type="evidence" value="ECO:0007669"/>
    <property type="project" value="TreeGrafter"/>
</dbReference>
<evidence type="ECO:0000256" key="11">
    <source>
        <dbReference type="RuleBase" id="RU364040"/>
    </source>
</evidence>
<evidence type="ECO:0000256" key="4">
    <source>
        <dbReference type="ARBA" id="ARBA00022723"/>
    </source>
</evidence>
<evidence type="ECO:0000259" key="13">
    <source>
        <dbReference type="Pfam" id="PF11838"/>
    </source>
</evidence>
<evidence type="ECO:0000256" key="1">
    <source>
        <dbReference type="ARBA" id="ARBA00010136"/>
    </source>
</evidence>
<dbReference type="GO" id="GO:0005737">
    <property type="term" value="C:cytoplasm"/>
    <property type="evidence" value="ECO:0007669"/>
    <property type="project" value="TreeGrafter"/>
</dbReference>
<dbReference type="Gene3D" id="2.60.40.1910">
    <property type="match status" value="1"/>
</dbReference>
<dbReference type="OrthoDB" id="10031169at2759"/>
<dbReference type="InterPro" id="IPR024571">
    <property type="entry name" value="ERAP1-like_C_dom"/>
</dbReference>
<feature type="site" description="Transition state stabilizer" evidence="10">
    <location>
        <position position="409"/>
    </location>
</feature>
<organism evidence="15 16">
    <name type="scientific">Pseudocercospora musae</name>
    <dbReference type="NCBI Taxonomy" id="113226"/>
    <lineage>
        <taxon>Eukaryota</taxon>
        <taxon>Fungi</taxon>
        <taxon>Dikarya</taxon>
        <taxon>Ascomycota</taxon>
        <taxon>Pezizomycotina</taxon>
        <taxon>Dothideomycetes</taxon>
        <taxon>Dothideomycetidae</taxon>
        <taxon>Mycosphaerellales</taxon>
        <taxon>Mycosphaerellaceae</taxon>
        <taxon>Pseudocercospora</taxon>
    </lineage>
</organism>
<evidence type="ECO:0000256" key="7">
    <source>
        <dbReference type="ARBA" id="ARBA00023049"/>
    </source>
</evidence>
<evidence type="ECO:0000259" key="14">
    <source>
        <dbReference type="Pfam" id="PF17900"/>
    </source>
</evidence>
<dbReference type="Gene3D" id="1.10.390.10">
    <property type="entry name" value="Neutral Protease Domain 2"/>
    <property type="match status" value="1"/>
</dbReference>
<dbReference type="Pfam" id="PF11838">
    <property type="entry name" value="ERAP1_C"/>
    <property type="match status" value="1"/>
</dbReference>
<dbReference type="AlphaFoldDB" id="A0A139IE94"/>
<keyword evidence="4 9" id="KW-0479">Metal-binding</keyword>
<evidence type="ECO:0000256" key="6">
    <source>
        <dbReference type="ARBA" id="ARBA00022833"/>
    </source>
</evidence>
<dbReference type="PANTHER" id="PTHR11533">
    <property type="entry name" value="PROTEASE M1 ZINC METALLOPROTEASE"/>
    <property type="match status" value="1"/>
</dbReference>
<proteinExistence type="inferred from homology"/>
<dbReference type="PRINTS" id="PR00756">
    <property type="entry name" value="ALADIPTASE"/>
</dbReference>
<keyword evidence="6 9" id="KW-0862">Zinc</keyword>
<keyword evidence="7 11" id="KW-0482">Metalloprotease</keyword>
<evidence type="ECO:0000256" key="3">
    <source>
        <dbReference type="ARBA" id="ARBA00022670"/>
    </source>
</evidence>
<dbReference type="InterPro" id="IPR050344">
    <property type="entry name" value="Peptidase_M1_aminopeptidases"/>
</dbReference>
<evidence type="ECO:0000256" key="10">
    <source>
        <dbReference type="PIRSR" id="PIRSR634016-4"/>
    </source>
</evidence>
<comment type="similarity">
    <text evidence="1 11">Belongs to the peptidase M1 family.</text>
</comment>
<evidence type="ECO:0000256" key="9">
    <source>
        <dbReference type="PIRSR" id="PIRSR634016-3"/>
    </source>
</evidence>
<dbReference type="InterPro" id="IPR034016">
    <property type="entry name" value="M1_APN-typ"/>
</dbReference>
<feature type="domain" description="Aminopeptidase N-like N-terminal" evidence="14">
    <location>
        <begin position="16"/>
        <end position="211"/>
    </location>
</feature>
<dbReference type="GO" id="GO:0016020">
    <property type="term" value="C:membrane"/>
    <property type="evidence" value="ECO:0007669"/>
    <property type="project" value="TreeGrafter"/>
</dbReference>
<dbReference type="Proteomes" id="UP000073492">
    <property type="component" value="Unassembled WGS sequence"/>
</dbReference>
<evidence type="ECO:0000256" key="2">
    <source>
        <dbReference type="ARBA" id="ARBA00022438"/>
    </source>
</evidence>
<dbReference type="EC" id="3.4.11.-" evidence="11"/>
<dbReference type="InterPro" id="IPR042097">
    <property type="entry name" value="Aminopeptidase_N-like_N_sf"/>
</dbReference>
<evidence type="ECO:0000313" key="15">
    <source>
        <dbReference type="EMBL" id="KXT13087.1"/>
    </source>
</evidence>
<feature type="binding site" evidence="9">
    <location>
        <position position="346"/>
    </location>
    <ligand>
        <name>Zn(2+)</name>
        <dbReference type="ChEBI" id="CHEBI:29105"/>
        <note>catalytic</note>
    </ligand>
</feature>
<sequence>MTAMAPADRRLPQGIKPVHYSVQLFDLHPSEDDWTYKGSVDIGLKVKEPTNRIVLNAHKLRNVSASLSSACKAAVESISIDEHVQRLNVFLDRDLTIAESPICLTVTYEATIDGHLTGFYRSREANMENSRPGSEAEDYVLATQFQPSDARRAFPCWDEPEFKATFDLSIEVPNDLEVISNMPEKASGPSKHDASRKVVAFERTPIMSTYLLAWGIGKLGCIETVIDRKYSDCPLPIRIWAPPSSLQHGNFALKFAGQVITYFAEIFGIDYPLPKLDLLAVTEMSDDAMENWGLVIFRSTALLLDEAATSLEARTRVAYIIAHELAHQWFGNLVTMVWWDELWLNEGFATWAGWDACDHLYPDWDVWGQFVADDMQEALELDALPSSHPVQVPVLDGLEVDSIFDSISYLKGASIVRMLIGYLGRDVFLRGLSDYLSANMYQSAIGESLWSALQKASGMDVASLVETWIKTRGFPIVSAQLLDPGTLSVKQIPVLAPANDTIWTIPLALQTTGRNGKALLESPSGQITIDGSLIKTNVEQQGFYRTRIDSQALIHADASFHSLSTRDKAGLLGDAMALAFNGIDTPTSTVLDLCNRMSEGADFVVWTSIISCLDNISSTFSSDEEISDGLEDFELHLVSSSARLLGWTPSPNESYSTQRLRPFLLTTAGLNGDEQVVTKASEIFHAIQQGHDKEVHPSLRETVFKIVVSEIGLDATTYLSQSYHSTKSPHERESIAKAMAQISDSASAQELLHSTFSNPMFTAQDVETFAVELAENSAVRGVVWDFMQDEWELVCERLAGSMAIFEPFIRSCLSTLTEWEQVAEVERFFEGKDTLGYQRGVTVALDFIRANARFEARAREEVREWLKGKGFIEVNDS</sequence>
<dbReference type="EMBL" id="LFZO01000129">
    <property type="protein sequence ID" value="KXT13087.1"/>
    <property type="molecule type" value="Genomic_DNA"/>
</dbReference>
<dbReference type="GO" id="GO:0042277">
    <property type="term" value="F:peptide binding"/>
    <property type="evidence" value="ECO:0007669"/>
    <property type="project" value="TreeGrafter"/>
</dbReference>
<keyword evidence="16" id="KW-1185">Reference proteome</keyword>
<accession>A0A139IE94</accession>
<evidence type="ECO:0000256" key="5">
    <source>
        <dbReference type="ARBA" id="ARBA00022801"/>
    </source>
</evidence>
<comment type="caution">
    <text evidence="15">The sequence shown here is derived from an EMBL/GenBank/DDBJ whole genome shotgun (WGS) entry which is preliminary data.</text>
</comment>
<dbReference type="GO" id="GO:0006508">
    <property type="term" value="P:proteolysis"/>
    <property type="evidence" value="ECO:0007669"/>
    <property type="project" value="UniProtKB-KW"/>
</dbReference>
<feature type="domain" description="Peptidase M1 membrane alanine aminopeptidase" evidence="12">
    <location>
        <begin position="251"/>
        <end position="468"/>
    </location>
</feature>
<dbReference type="InterPro" id="IPR045357">
    <property type="entry name" value="Aminopeptidase_N-like_N"/>
</dbReference>
<comment type="cofactor">
    <cofactor evidence="9 11">
        <name>Zn(2+)</name>
        <dbReference type="ChEBI" id="CHEBI:29105"/>
    </cofactor>
    <text evidence="9 11">Binds 1 zinc ion per subunit.</text>
</comment>
<dbReference type="InterPro" id="IPR014782">
    <property type="entry name" value="Peptidase_M1_dom"/>
</dbReference>
<keyword evidence="2 11" id="KW-0031">Aminopeptidase</keyword>
<gene>
    <name evidence="15" type="ORF">AC579_2148</name>
</gene>
<name>A0A139IE94_9PEZI</name>
<dbReference type="Gene3D" id="1.25.50.20">
    <property type="match status" value="1"/>
</dbReference>
<dbReference type="SUPFAM" id="SSF63737">
    <property type="entry name" value="Leukotriene A4 hydrolase N-terminal domain"/>
    <property type="match status" value="1"/>
</dbReference>
<feature type="binding site" evidence="9">
    <location>
        <position position="323"/>
    </location>
    <ligand>
        <name>Zn(2+)</name>
        <dbReference type="ChEBI" id="CHEBI:29105"/>
        <note>catalytic</note>
    </ligand>
</feature>
<dbReference type="GO" id="GO:0070006">
    <property type="term" value="F:metalloaminopeptidase activity"/>
    <property type="evidence" value="ECO:0007669"/>
    <property type="project" value="TreeGrafter"/>
</dbReference>
<evidence type="ECO:0000256" key="8">
    <source>
        <dbReference type="PIRSR" id="PIRSR634016-1"/>
    </source>
</evidence>
<dbReference type="CDD" id="cd09601">
    <property type="entry name" value="M1_APN-Q_like"/>
    <property type="match status" value="1"/>
</dbReference>
<dbReference type="InterPro" id="IPR001930">
    <property type="entry name" value="Peptidase_M1"/>
</dbReference>
<dbReference type="PANTHER" id="PTHR11533:SF171">
    <property type="entry name" value="AMINOPEPTIDASE"/>
    <property type="match status" value="1"/>
</dbReference>
<dbReference type="SUPFAM" id="SSF55486">
    <property type="entry name" value="Metalloproteases ('zincins'), catalytic domain"/>
    <property type="match status" value="1"/>
</dbReference>
<evidence type="ECO:0000259" key="12">
    <source>
        <dbReference type="Pfam" id="PF01433"/>
    </source>
</evidence>
<protein>
    <recommendedName>
        <fullName evidence="11">Aminopeptidase</fullName>
        <ecNumber evidence="11">3.4.11.-</ecNumber>
    </recommendedName>
</protein>
<dbReference type="STRING" id="113226.A0A139IE94"/>
<feature type="binding site" evidence="9">
    <location>
        <position position="327"/>
    </location>
    <ligand>
        <name>Zn(2+)</name>
        <dbReference type="ChEBI" id="CHEBI:29105"/>
        <note>catalytic</note>
    </ligand>
</feature>
<dbReference type="FunFam" id="1.10.390.10:FF:000001">
    <property type="entry name" value="Aminopeptidase"/>
    <property type="match status" value="1"/>
</dbReference>
<dbReference type="GO" id="GO:0008270">
    <property type="term" value="F:zinc ion binding"/>
    <property type="evidence" value="ECO:0007669"/>
    <property type="project" value="UniProtKB-UniRule"/>
</dbReference>
<dbReference type="Pfam" id="PF01433">
    <property type="entry name" value="Peptidase_M1"/>
    <property type="match status" value="1"/>
</dbReference>
<keyword evidence="5 11" id="KW-0378">Hydrolase</keyword>
<feature type="active site" description="Proton acceptor" evidence="8">
    <location>
        <position position="324"/>
    </location>
</feature>
<dbReference type="Gene3D" id="2.60.40.1730">
    <property type="entry name" value="tricorn interacting facor f3 domain"/>
    <property type="match status" value="1"/>
</dbReference>
<dbReference type="Pfam" id="PF17900">
    <property type="entry name" value="Peptidase_M1_N"/>
    <property type="match status" value="1"/>
</dbReference>
<keyword evidence="3 11" id="KW-0645">Protease</keyword>
<dbReference type="InterPro" id="IPR027268">
    <property type="entry name" value="Peptidase_M4/M1_CTD_sf"/>
</dbReference>